<evidence type="ECO:0000256" key="2">
    <source>
        <dbReference type="ARBA" id="ARBA00007866"/>
    </source>
</evidence>
<comment type="similarity">
    <text evidence="2">Belongs to the cytochrome c oxidase subunit 2 family.</text>
</comment>
<dbReference type="GO" id="GO:0005507">
    <property type="term" value="F:copper ion binding"/>
    <property type="evidence" value="ECO:0007669"/>
    <property type="project" value="InterPro"/>
</dbReference>
<comment type="subcellular location">
    <subcellularLocation>
        <location evidence="1">Membrane</location>
    </subcellularLocation>
</comment>
<evidence type="ECO:0000256" key="3">
    <source>
        <dbReference type="ARBA" id="ARBA00022448"/>
    </source>
</evidence>
<dbReference type="GO" id="GO:0004129">
    <property type="term" value="F:cytochrome-c oxidase activity"/>
    <property type="evidence" value="ECO:0007669"/>
    <property type="project" value="UniProtKB-EC"/>
</dbReference>
<protein>
    <submittedName>
        <fullName evidence="12">Cytochrome c oxidase subunit II</fullName>
    </submittedName>
</protein>
<feature type="transmembrane region" description="Helical" evidence="9">
    <location>
        <begin position="83"/>
        <end position="105"/>
    </location>
</feature>
<keyword evidence="9" id="KW-0812">Transmembrane</keyword>
<dbReference type="GO" id="GO:0042773">
    <property type="term" value="P:ATP synthesis coupled electron transport"/>
    <property type="evidence" value="ECO:0007669"/>
    <property type="project" value="TreeGrafter"/>
</dbReference>
<keyword evidence="4" id="KW-0479">Metal-binding</keyword>
<evidence type="ECO:0000259" key="11">
    <source>
        <dbReference type="PROSITE" id="PS50857"/>
    </source>
</evidence>
<dbReference type="AlphaFoldDB" id="A0A4S2HFB3"/>
<accession>A0A4S2HFB3</accession>
<evidence type="ECO:0000256" key="1">
    <source>
        <dbReference type="ARBA" id="ARBA00004370"/>
    </source>
</evidence>
<evidence type="ECO:0000256" key="10">
    <source>
        <dbReference type="SAM" id="SignalP"/>
    </source>
</evidence>
<feature type="signal peptide" evidence="10">
    <location>
        <begin position="1"/>
        <end position="33"/>
    </location>
</feature>
<evidence type="ECO:0000256" key="6">
    <source>
        <dbReference type="ARBA" id="ARBA00023008"/>
    </source>
</evidence>
<evidence type="ECO:0000256" key="8">
    <source>
        <dbReference type="ARBA" id="ARBA00047816"/>
    </source>
</evidence>
<feature type="transmembrane region" description="Helical" evidence="9">
    <location>
        <begin position="49"/>
        <end position="71"/>
    </location>
</feature>
<comment type="caution">
    <text evidence="12">The sequence shown here is derived from an EMBL/GenBank/DDBJ whole genome shotgun (WGS) entry which is preliminary data.</text>
</comment>
<proteinExistence type="inferred from homology"/>
<evidence type="ECO:0000256" key="7">
    <source>
        <dbReference type="ARBA" id="ARBA00023136"/>
    </source>
</evidence>
<dbReference type="Proteomes" id="UP000305451">
    <property type="component" value="Unassembled WGS sequence"/>
</dbReference>
<dbReference type="GO" id="GO:0016020">
    <property type="term" value="C:membrane"/>
    <property type="evidence" value="ECO:0007669"/>
    <property type="project" value="UniProtKB-SubCell"/>
</dbReference>
<dbReference type="InterPro" id="IPR008972">
    <property type="entry name" value="Cupredoxin"/>
</dbReference>
<evidence type="ECO:0000313" key="12">
    <source>
        <dbReference type="EMBL" id="TGY94736.1"/>
    </source>
</evidence>
<keyword evidence="13" id="KW-1185">Reference proteome</keyword>
<dbReference type="PANTHER" id="PTHR22888">
    <property type="entry name" value="CYTOCHROME C OXIDASE, SUBUNIT II"/>
    <property type="match status" value="1"/>
</dbReference>
<dbReference type="EMBL" id="SRXV01000001">
    <property type="protein sequence ID" value="TGY94736.1"/>
    <property type="molecule type" value="Genomic_DNA"/>
</dbReference>
<organism evidence="12 13">
    <name type="scientific">Marinicauda pacifica</name>
    <dbReference type="NCBI Taxonomy" id="1133559"/>
    <lineage>
        <taxon>Bacteria</taxon>
        <taxon>Pseudomonadati</taxon>
        <taxon>Pseudomonadota</taxon>
        <taxon>Alphaproteobacteria</taxon>
        <taxon>Maricaulales</taxon>
        <taxon>Maricaulaceae</taxon>
        <taxon>Marinicauda</taxon>
    </lineage>
</organism>
<keyword evidence="6" id="KW-0186">Copper</keyword>
<reference evidence="12 13" key="1">
    <citation type="journal article" date="2013" name="Int. J. Syst. Evol. Microbiol.">
        <title>Marinicauda pacifica gen. nov., sp. nov., a prosthecate alphaproteobacterium of the family Hyphomonadaceae isolated from deep seawater.</title>
        <authorList>
            <person name="Zhang X.Y."/>
            <person name="Li G.W."/>
            <person name="Wang C.S."/>
            <person name="Zhang Y.J."/>
            <person name="Xu X.W."/>
            <person name="Li H."/>
            <person name="Liu A."/>
            <person name="Liu C."/>
            <person name="Xie B.B."/>
            <person name="Qin Q.L."/>
            <person name="Xu Z."/>
            <person name="Chen X.L."/>
            <person name="Zhou B.C."/>
            <person name="Zhang Y.Z."/>
        </authorList>
    </citation>
    <scope>NUCLEOTIDE SEQUENCE [LARGE SCALE GENOMIC DNA]</scope>
    <source>
        <strain evidence="12 13">P-1 km-3</strain>
    </source>
</reference>
<comment type="catalytic activity">
    <reaction evidence="8">
        <text>4 Fe(II)-[cytochrome c] + O2 + 8 H(+)(in) = 4 Fe(III)-[cytochrome c] + 2 H2O + 4 H(+)(out)</text>
        <dbReference type="Rhea" id="RHEA:11436"/>
        <dbReference type="Rhea" id="RHEA-COMP:10350"/>
        <dbReference type="Rhea" id="RHEA-COMP:14399"/>
        <dbReference type="ChEBI" id="CHEBI:15377"/>
        <dbReference type="ChEBI" id="CHEBI:15378"/>
        <dbReference type="ChEBI" id="CHEBI:15379"/>
        <dbReference type="ChEBI" id="CHEBI:29033"/>
        <dbReference type="ChEBI" id="CHEBI:29034"/>
        <dbReference type="EC" id="7.1.1.9"/>
    </reaction>
</comment>
<keyword evidence="7 9" id="KW-0472">Membrane</keyword>
<dbReference type="InterPro" id="IPR045187">
    <property type="entry name" value="CcO_II"/>
</dbReference>
<dbReference type="Pfam" id="PF00116">
    <property type="entry name" value="COX2"/>
    <property type="match status" value="1"/>
</dbReference>
<evidence type="ECO:0000313" key="13">
    <source>
        <dbReference type="Proteomes" id="UP000305451"/>
    </source>
</evidence>
<dbReference type="InterPro" id="IPR001505">
    <property type="entry name" value="Copper_CuA"/>
</dbReference>
<sequence>MSRVFRTRHRFWSPLAALGAALAVSACSGPFSALDPAGPAARDLAAVWWVMIAGSAVILSGVLGLIGYAFLNRDGLRDVPDRVWLIGGGVGFPMVVLTALLAWALPTGESMTGARGEVYEVQAEAYQWGWRFSYPDGAPGETGSEAGVLYIPAGEPVDVAVTAVDVIHAFWIPRLAGKIDAIPGQTTHLRIQADEPGEYRGQCAEFCGLGHAGMNFMVVAYAPGDTGAAGEGDER</sequence>
<name>A0A4S2HFB3_9PROT</name>
<feature type="chain" id="PRO_5020605884" evidence="10">
    <location>
        <begin position="34"/>
        <end position="235"/>
    </location>
</feature>
<dbReference type="InterPro" id="IPR002429">
    <property type="entry name" value="CcO_II-like_C"/>
</dbReference>
<dbReference type="SUPFAM" id="SSF49503">
    <property type="entry name" value="Cupredoxins"/>
    <property type="match status" value="1"/>
</dbReference>
<dbReference type="PROSITE" id="PS50857">
    <property type="entry name" value="COX2_CUA"/>
    <property type="match status" value="1"/>
</dbReference>
<feature type="domain" description="Cytochrome oxidase subunit II copper A binding" evidence="11">
    <location>
        <begin position="116"/>
        <end position="232"/>
    </location>
</feature>
<dbReference type="OrthoDB" id="9781261at2"/>
<keyword evidence="5" id="KW-0249">Electron transport</keyword>
<evidence type="ECO:0000256" key="5">
    <source>
        <dbReference type="ARBA" id="ARBA00022982"/>
    </source>
</evidence>
<keyword evidence="10" id="KW-0732">Signal</keyword>
<evidence type="ECO:0000256" key="4">
    <source>
        <dbReference type="ARBA" id="ARBA00022723"/>
    </source>
</evidence>
<dbReference type="Gene3D" id="2.60.40.420">
    <property type="entry name" value="Cupredoxins - blue copper proteins"/>
    <property type="match status" value="1"/>
</dbReference>
<evidence type="ECO:0000256" key="9">
    <source>
        <dbReference type="SAM" id="Phobius"/>
    </source>
</evidence>
<dbReference type="PROSITE" id="PS51257">
    <property type="entry name" value="PROKAR_LIPOPROTEIN"/>
    <property type="match status" value="1"/>
</dbReference>
<keyword evidence="9" id="KW-1133">Transmembrane helix</keyword>
<keyword evidence="3" id="KW-0813">Transport</keyword>
<gene>
    <name evidence="12" type="ORF">E5162_05570</name>
</gene>
<dbReference type="PROSITE" id="PS00078">
    <property type="entry name" value="COX2"/>
    <property type="match status" value="1"/>
</dbReference>
<dbReference type="PANTHER" id="PTHR22888:SF9">
    <property type="entry name" value="CYTOCHROME C OXIDASE SUBUNIT 2"/>
    <property type="match status" value="1"/>
</dbReference>